<keyword evidence="9" id="KW-0407">Ion channel</keyword>
<evidence type="ECO:0000256" key="4">
    <source>
        <dbReference type="ARBA" id="ARBA00022989"/>
    </source>
</evidence>
<evidence type="ECO:0000256" key="3">
    <source>
        <dbReference type="ARBA" id="ARBA00022692"/>
    </source>
</evidence>
<dbReference type="CDD" id="cd00400">
    <property type="entry name" value="Voltage_gated_ClC"/>
    <property type="match status" value="1"/>
</dbReference>
<dbReference type="FunFam" id="1.10.3080.10:FF:000018">
    <property type="entry name" value="Chloride transporter, ClC family"/>
    <property type="match status" value="1"/>
</dbReference>
<dbReference type="RefSeq" id="WP_183321160.1">
    <property type="nucleotide sequence ID" value="NZ_JACHVQ010000002.1"/>
</dbReference>
<dbReference type="PROSITE" id="PS51202">
    <property type="entry name" value="RCK_C"/>
    <property type="match status" value="1"/>
</dbReference>
<evidence type="ECO:0000259" key="12">
    <source>
        <dbReference type="PROSITE" id="PS51202"/>
    </source>
</evidence>
<dbReference type="InterPro" id="IPR046342">
    <property type="entry name" value="CBS_dom_sf"/>
</dbReference>
<keyword evidence="5" id="KW-0406">Ion transport</keyword>
<proteinExistence type="predicted"/>
<feature type="transmembrane region" description="Helical" evidence="11">
    <location>
        <begin position="180"/>
        <end position="205"/>
    </location>
</feature>
<evidence type="ECO:0000256" key="6">
    <source>
        <dbReference type="ARBA" id="ARBA00023136"/>
    </source>
</evidence>
<dbReference type="InterPro" id="IPR006037">
    <property type="entry name" value="RCK_C"/>
</dbReference>
<evidence type="ECO:0000259" key="13">
    <source>
        <dbReference type="PROSITE" id="PS51371"/>
    </source>
</evidence>
<gene>
    <name evidence="14" type="ORF">FHU39_002772</name>
</gene>
<organism evidence="14 15">
    <name type="scientific">Flexivirga oryzae</name>
    <dbReference type="NCBI Taxonomy" id="1794944"/>
    <lineage>
        <taxon>Bacteria</taxon>
        <taxon>Bacillati</taxon>
        <taxon>Actinomycetota</taxon>
        <taxon>Actinomycetes</taxon>
        <taxon>Micrococcales</taxon>
        <taxon>Dermacoccaceae</taxon>
        <taxon>Flexivirga</taxon>
    </lineage>
</organism>
<dbReference type="InterPro" id="IPR000644">
    <property type="entry name" value="CBS_dom"/>
</dbReference>
<dbReference type="GO" id="GO:0008324">
    <property type="term" value="F:monoatomic cation transmembrane transporter activity"/>
    <property type="evidence" value="ECO:0007669"/>
    <property type="project" value="InterPro"/>
</dbReference>
<dbReference type="SUPFAM" id="SSF54631">
    <property type="entry name" value="CBS-domain pair"/>
    <property type="match status" value="1"/>
</dbReference>
<evidence type="ECO:0000256" key="7">
    <source>
        <dbReference type="ARBA" id="ARBA00023173"/>
    </source>
</evidence>
<dbReference type="PRINTS" id="PR00762">
    <property type="entry name" value="CLCHANNEL"/>
</dbReference>
<feature type="transmembrane region" description="Helical" evidence="11">
    <location>
        <begin position="28"/>
        <end position="50"/>
    </location>
</feature>
<evidence type="ECO:0000256" key="10">
    <source>
        <dbReference type="PROSITE-ProRule" id="PRU00703"/>
    </source>
</evidence>
<dbReference type="CDD" id="cd02205">
    <property type="entry name" value="CBS_pair_SF"/>
    <property type="match status" value="1"/>
</dbReference>
<keyword evidence="7" id="KW-0869">Chloride channel</keyword>
<dbReference type="Proteomes" id="UP000559182">
    <property type="component" value="Unassembled WGS sequence"/>
</dbReference>
<dbReference type="EMBL" id="JACHVQ010000002">
    <property type="protein sequence ID" value="MBB2892754.1"/>
    <property type="molecule type" value="Genomic_DNA"/>
</dbReference>
<comment type="subcellular location">
    <subcellularLocation>
        <location evidence="1">Membrane</location>
        <topology evidence="1">Multi-pass membrane protein</topology>
    </subcellularLocation>
</comment>
<dbReference type="InterPro" id="IPR050368">
    <property type="entry name" value="ClC-type_chloride_channel"/>
</dbReference>
<feature type="domain" description="CBS" evidence="13">
    <location>
        <begin position="480"/>
        <end position="537"/>
    </location>
</feature>
<dbReference type="Gene3D" id="3.10.580.10">
    <property type="entry name" value="CBS-domain"/>
    <property type="match status" value="1"/>
</dbReference>
<evidence type="ECO:0000256" key="1">
    <source>
        <dbReference type="ARBA" id="ARBA00004141"/>
    </source>
</evidence>
<dbReference type="SUPFAM" id="SSF116726">
    <property type="entry name" value="TrkA C-terminal domain-like"/>
    <property type="match status" value="1"/>
</dbReference>
<dbReference type="Gene3D" id="1.10.3080.10">
    <property type="entry name" value="Clc chloride channel"/>
    <property type="match status" value="1"/>
</dbReference>
<dbReference type="SMART" id="SM00116">
    <property type="entry name" value="CBS"/>
    <property type="match status" value="2"/>
</dbReference>
<evidence type="ECO:0000313" key="15">
    <source>
        <dbReference type="Proteomes" id="UP000559182"/>
    </source>
</evidence>
<feature type="transmembrane region" description="Helical" evidence="11">
    <location>
        <begin position="424"/>
        <end position="441"/>
    </location>
</feature>
<comment type="caution">
    <text evidence="14">The sequence shown here is derived from an EMBL/GenBank/DDBJ whole genome shotgun (WGS) entry which is preliminary data.</text>
</comment>
<feature type="transmembrane region" description="Helical" evidence="11">
    <location>
        <begin position="361"/>
        <end position="380"/>
    </location>
</feature>
<keyword evidence="15" id="KW-1185">Reference proteome</keyword>
<evidence type="ECO:0000256" key="9">
    <source>
        <dbReference type="ARBA" id="ARBA00023303"/>
    </source>
</evidence>
<dbReference type="SUPFAM" id="SSF81340">
    <property type="entry name" value="Clc chloride channel"/>
    <property type="match status" value="1"/>
</dbReference>
<dbReference type="GO" id="GO:0006813">
    <property type="term" value="P:potassium ion transport"/>
    <property type="evidence" value="ECO:0007669"/>
    <property type="project" value="InterPro"/>
</dbReference>
<dbReference type="GO" id="GO:0005254">
    <property type="term" value="F:chloride channel activity"/>
    <property type="evidence" value="ECO:0007669"/>
    <property type="project" value="UniProtKB-KW"/>
</dbReference>
<feature type="domain" description="RCK C-terminal" evidence="12">
    <location>
        <begin position="597"/>
        <end position="680"/>
    </location>
</feature>
<dbReference type="Pfam" id="PF00571">
    <property type="entry name" value="CBS"/>
    <property type="match status" value="2"/>
</dbReference>
<dbReference type="InterPro" id="IPR036721">
    <property type="entry name" value="RCK_C_sf"/>
</dbReference>
<feature type="transmembrane region" description="Helical" evidence="11">
    <location>
        <begin position="257"/>
        <end position="281"/>
    </location>
</feature>
<evidence type="ECO:0000256" key="11">
    <source>
        <dbReference type="SAM" id="Phobius"/>
    </source>
</evidence>
<reference evidence="14 15" key="1">
    <citation type="submission" date="2020-08" db="EMBL/GenBank/DDBJ databases">
        <title>Sequencing the genomes of 1000 actinobacteria strains.</title>
        <authorList>
            <person name="Klenk H.-P."/>
        </authorList>
    </citation>
    <scope>NUCLEOTIDE SEQUENCE [LARGE SCALE GENOMIC DNA]</scope>
    <source>
        <strain evidence="14 15">DSM 105369</strain>
    </source>
</reference>
<feature type="transmembrane region" description="Helical" evidence="11">
    <location>
        <begin position="392"/>
        <end position="418"/>
    </location>
</feature>
<keyword evidence="2" id="KW-0813">Transport</keyword>
<name>A0A839N9U7_9MICO</name>
<feature type="transmembrane region" description="Helical" evidence="11">
    <location>
        <begin position="333"/>
        <end position="355"/>
    </location>
</feature>
<keyword evidence="8" id="KW-0868">Chloride</keyword>
<keyword evidence="3 11" id="KW-0812">Transmembrane</keyword>
<dbReference type="Gene3D" id="3.30.70.1450">
    <property type="entry name" value="Regulator of K+ conductance, C-terminal domain"/>
    <property type="match status" value="1"/>
</dbReference>
<keyword evidence="4 11" id="KW-1133">Transmembrane helix</keyword>
<protein>
    <submittedName>
        <fullName evidence="14">H+/Cl- antiporter ClcA</fullName>
    </submittedName>
</protein>
<evidence type="ECO:0000256" key="5">
    <source>
        <dbReference type="ARBA" id="ARBA00023065"/>
    </source>
</evidence>
<accession>A0A839N9U7</accession>
<evidence type="ECO:0000256" key="2">
    <source>
        <dbReference type="ARBA" id="ARBA00022448"/>
    </source>
</evidence>
<feature type="transmembrane region" description="Helical" evidence="11">
    <location>
        <begin position="301"/>
        <end position="321"/>
    </location>
</feature>
<dbReference type="Pfam" id="PF02080">
    <property type="entry name" value="TrkA_C"/>
    <property type="match status" value="1"/>
</dbReference>
<dbReference type="Pfam" id="PF00654">
    <property type="entry name" value="Voltage_CLC"/>
    <property type="match status" value="1"/>
</dbReference>
<evidence type="ECO:0000313" key="14">
    <source>
        <dbReference type="EMBL" id="MBB2892754.1"/>
    </source>
</evidence>
<dbReference type="InterPro" id="IPR001807">
    <property type="entry name" value="ClC"/>
</dbReference>
<dbReference type="PANTHER" id="PTHR43427">
    <property type="entry name" value="CHLORIDE CHANNEL PROTEIN CLC-E"/>
    <property type="match status" value="1"/>
</dbReference>
<evidence type="ECO:0000256" key="8">
    <source>
        <dbReference type="ARBA" id="ARBA00023214"/>
    </source>
</evidence>
<dbReference type="PANTHER" id="PTHR43427:SF6">
    <property type="entry name" value="CHLORIDE CHANNEL PROTEIN CLC-E"/>
    <property type="match status" value="1"/>
</dbReference>
<dbReference type="AlphaFoldDB" id="A0A839N9U7"/>
<sequence>MTIVQTQLRSAGAAAGGWVRRSGYLQKWVVLGVVIGIIAGLGAVAFYVALQTAGHLLLEDLGGYVVPTAAAEGGAQGSGHYTRWWAVPLVVAFGGLVSGLLVTKLAPEAEGHGTDAAIDAVHRNPRMIRARAVVVKMITSAITIGSGGSGGREGPTAQISAGFGSLLARTLDLNAEDGRIAVSVGIGSGIGAIFGAPLGGAVLAADIVYKDDFEVEALVPGLVTSIVAYTVFGLAEGFSPMFGYAAAGYRFDQPVQLVWFAVIGVVAGLVGLTYSTTFYGIADFIKRLPGNGIVKPAAGGLLVGLLALAIPQVLGTGYGWVQISLTRDGLLGIPLWTILLLPFARILATALSIGSGGSGGIFGPGMVIGGFTGAAVWRVLEMFAPGVPHSPAPFVIVGMMACFGSIARAPLAIMLMVAEMTGNLTILAPAMVAVGIAYLIVRHFDKTIYRSQLANRDEAVAARLKLGLPLLGRVPVTDAMAAPRLALHETDRLTDAVDQLSAQGIPGAPVVDGHSRFLGTVTLADLVAHVEKDSDATLRRRVDAAAPSVDATVTLDQAIDALPATVHWLTVLDDERHVLGIVAFSDIVRAYHRALRVDARRMSRIASSAGIQDVQVGPRSPLVGHRLDEQVLPDGVIVVAVRRGDAMLLGLGAVHLEVGDQVTVLARPDRQDVIRDLFDGDAVTAQRTTAANPGAH</sequence>
<keyword evidence="6 11" id="KW-0472">Membrane</keyword>
<dbReference type="InterPro" id="IPR014743">
    <property type="entry name" value="Cl-channel_core"/>
</dbReference>
<feature type="transmembrane region" description="Helical" evidence="11">
    <location>
        <begin position="84"/>
        <end position="102"/>
    </location>
</feature>
<keyword evidence="10" id="KW-0129">CBS domain</keyword>
<dbReference type="GO" id="GO:0034707">
    <property type="term" value="C:chloride channel complex"/>
    <property type="evidence" value="ECO:0007669"/>
    <property type="project" value="UniProtKB-KW"/>
</dbReference>
<feature type="transmembrane region" description="Helical" evidence="11">
    <location>
        <begin position="217"/>
        <end position="245"/>
    </location>
</feature>
<dbReference type="PROSITE" id="PS51371">
    <property type="entry name" value="CBS"/>
    <property type="match status" value="1"/>
</dbReference>